<gene>
    <name evidence="2" type="ORF">LEL_09297</name>
</gene>
<dbReference type="Proteomes" id="UP000076881">
    <property type="component" value="Unassembled WGS sequence"/>
</dbReference>
<dbReference type="OrthoDB" id="441890at2759"/>
<name>A0A162JPZ2_CORDF</name>
<dbReference type="AlphaFoldDB" id="A0A162JPZ2"/>
<dbReference type="PANTHER" id="PTHR13379">
    <property type="entry name" value="UNCHARACTERIZED DUF1308"/>
    <property type="match status" value="1"/>
</dbReference>
<feature type="domain" description="DUF1308" evidence="1">
    <location>
        <begin position="319"/>
        <end position="406"/>
    </location>
</feature>
<evidence type="ECO:0000259" key="1">
    <source>
        <dbReference type="Pfam" id="PF07000"/>
    </source>
</evidence>
<dbReference type="PANTHER" id="PTHR13379:SF0">
    <property type="entry name" value="UPF0415 PROTEIN C7ORF25"/>
    <property type="match status" value="1"/>
</dbReference>
<proteinExistence type="predicted"/>
<dbReference type="EMBL" id="AZHF01000008">
    <property type="protein sequence ID" value="OAA72062.1"/>
    <property type="molecule type" value="Genomic_DNA"/>
</dbReference>
<organism evidence="2 3">
    <name type="scientific">Akanthomyces lecanii RCEF 1005</name>
    <dbReference type="NCBI Taxonomy" id="1081108"/>
    <lineage>
        <taxon>Eukaryota</taxon>
        <taxon>Fungi</taxon>
        <taxon>Dikarya</taxon>
        <taxon>Ascomycota</taxon>
        <taxon>Pezizomycotina</taxon>
        <taxon>Sordariomycetes</taxon>
        <taxon>Hypocreomycetidae</taxon>
        <taxon>Hypocreales</taxon>
        <taxon>Cordycipitaceae</taxon>
        <taxon>Akanthomyces</taxon>
        <taxon>Cordyceps confragosa</taxon>
    </lineage>
</organism>
<reference evidence="2 3" key="1">
    <citation type="journal article" date="2016" name="Genome Biol. Evol.">
        <title>Divergent and convergent evolution of fungal pathogenicity.</title>
        <authorList>
            <person name="Shang Y."/>
            <person name="Xiao G."/>
            <person name="Zheng P."/>
            <person name="Cen K."/>
            <person name="Zhan S."/>
            <person name="Wang C."/>
        </authorList>
    </citation>
    <scope>NUCLEOTIDE SEQUENCE [LARGE SCALE GENOMIC DNA]</scope>
    <source>
        <strain evidence="2 3">RCEF 1005</strain>
    </source>
</reference>
<dbReference type="Pfam" id="PF07000">
    <property type="entry name" value="DUF1308"/>
    <property type="match status" value="1"/>
</dbReference>
<accession>A0A162JPZ2</accession>
<sequence length="561" mass="63409">MAMDDCNNRQDDRNDEGIESRREELVAFAKTHLDAGLPCVPELEALLAALTPKVKAIHATGLISFVRDLKHDVDGIEAILQELQPPESHDGIGAPKQEITRAGLDAIWKRLEPRTTGAYHSTTRWQVLRRCANLIAFKRTFQGSARDDRRAAVLERGLQTNHEKLHMHRVIKEQSKIEVAVVDRGAGWIDLRWISADRLSRQMTDSGWSWGEYTPGDEVDRDEWEDVPFVKQVRRAVAAARLNRHEYRIPTIRLVLPNLARGTHGDIDVLLDQLPRIDPGVDLVVEDATCAFLTRPAPSLADTIRNLVGDSLQVLTDTLNLEHTVLVDLISDLTHLRLAQQPWQSRTTRAQIAEENAHPDGVMAPLLYPLLQGRRLVCTHEAAEHFHEMLTTVGTATERERGRLLVPYYTAERRATASALRTRFNALSERLPPVDVQFPVEILPADEQWDVERVRRLVEDEQALPPVALDIVRRGLLKSSKLSTYMHGWRHDIVTVTSNKEIRAHMKTWVEAGRRADDERGPQLYCVEVTRNLLAKSAMPPPGWVFGSGTDEWEKEDSAAV</sequence>
<dbReference type="InterPro" id="IPR010733">
    <property type="entry name" value="DUF1308"/>
</dbReference>
<evidence type="ECO:0000313" key="2">
    <source>
        <dbReference type="EMBL" id="OAA72062.1"/>
    </source>
</evidence>
<protein>
    <recommendedName>
        <fullName evidence="1">DUF1308 domain-containing protein</fullName>
    </recommendedName>
</protein>
<comment type="caution">
    <text evidence="2">The sequence shown here is derived from an EMBL/GenBank/DDBJ whole genome shotgun (WGS) entry which is preliminary data.</text>
</comment>
<evidence type="ECO:0000313" key="3">
    <source>
        <dbReference type="Proteomes" id="UP000076881"/>
    </source>
</evidence>
<keyword evidence="3" id="KW-1185">Reference proteome</keyword>
<dbReference type="STRING" id="1081108.A0A162JPZ2"/>